<dbReference type="Proteomes" id="UP001199642">
    <property type="component" value="Chromosome"/>
</dbReference>
<gene>
    <name evidence="1" type="ORF">K8F61_18000</name>
</gene>
<organism evidence="1 2">
    <name type="scientific">Microbacterium resistens</name>
    <dbReference type="NCBI Taxonomy" id="156977"/>
    <lineage>
        <taxon>Bacteria</taxon>
        <taxon>Bacillati</taxon>
        <taxon>Actinomycetota</taxon>
        <taxon>Actinomycetes</taxon>
        <taxon>Micrococcales</taxon>
        <taxon>Microbacteriaceae</taxon>
        <taxon>Microbacterium</taxon>
    </lineage>
</organism>
<accession>A0ABY3RRA3</accession>
<proteinExistence type="predicted"/>
<keyword evidence="2" id="KW-1185">Reference proteome</keyword>
<dbReference type="RefSeq" id="WP_231820159.1">
    <property type="nucleotide sequence ID" value="NZ_CP082781.1"/>
</dbReference>
<evidence type="ECO:0000313" key="1">
    <source>
        <dbReference type="EMBL" id="UGS26489.1"/>
    </source>
</evidence>
<dbReference type="InterPro" id="IPR023833">
    <property type="entry name" value="Signal_pept_SipW-depend-type"/>
</dbReference>
<dbReference type="EMBL" id="CP082781">
    <property type="protein sequence ID" value="UGS26489.1"/>
    <property type="molecule type" value="Genomic_DNA"/>
</dbReference>
<sequence length="205" mass="20001">MSKKTDRRKVMAVLAGGLVLGVGAAVTLAAWNDSEFATGTFGAGQFNLEGSTTSATTGYDDHNVDEGDAAASLAFTLPLADNLTPGDVVYAPFWVRLAAGTTTPASLTATAVAAGTGGNEANLSYSVYAIAAGAACNASATTGSLVASGSSLSAFTDGADLALAQGADAATPGAAQQLCFVVTAGTGLVQGANATATWSFTATSS</sequence>
<name>A0ABY3RRA3_9MICO</name>
<dbReference type="NCBIfam" id="TIGR04088">
    <property type="entry name" value="cognate_SipW"/>
    <property type="match status" value="1"/>
</dbReference>
<reference evidence="1 2" key="1">
    <citation type="submission" date="2023-01" db="EMBL/GenBank/DDBJ databases">
        <title>Characterization of estradiol degrading bacteria Microbacterium sp. MZT7 and reveal degrading genes through genome analysis.</title>
        <authorList>
            <person name="Hao P."/>
            <person name="Gao Y."/>
        </authorList>
    </citation>
    <scope>NUCLEOTIDE SEQUENCE [LARGE SCALE GENOMIC DNA]</scope>
    <source>
        <strain evidence="1 2">MZT7</strain>
    </source>
</reference>
<evidence type="ECO:0000313" key="2">
    <source>
        <dbReference type="Proteomes" id="UP001199642"/>
    </source>
</evidence>
<protein>
    <submittedName>
        <fullName evidence="1">SipW-dependent-type signal peptide-containing protein</fullName>
    </submittedName>
</protein>